<dbReference type="EMBL" id="VDCV01000001">
    <property type="protein sequence ID" value="KAB5574357.1"/>
    <property type="molecule type" value="Genomic_DNA"/>
</dbReference>
<dbReference type="GO" id="GO:0008270">
    <property type="term" value="F:zinc ion binding"/>
    <property type="evidence" value="ECO:0007669"/>
    <property type="project" value="UniProtKB-KW"/>
</dbReference>
<evidence type="ECO:0000256" key="5">
    <source>
        <dbReference type="ARBA" id="ARBA00022833"/>
    </source>
</evidence>
<dbReference type="GO" id="GO:0003677">
    <property type="term" value="F:DNA binding"/>
    <property type="evidence" value="ECO:0007669"/>
    <property type="project" value="UniProtKB-KW"/>
</dbReference>
<comment type="subcellular location">
    <subcellularLocation>
        <location evidence="1">Nucleus</location>
    </subcellularLocation>
</comment>
<evidence type="ECO:0000256" key="11">
    <source>
        <dbReference type="SAM" id="MobiDB-lite"/>
    </source>
</evidence>
<evidence type="ECO:0000313" key="13">
    <source>
        <dbReference type="EMBL" id="KAB5574357.1"/>
    </source>
</evidence>
<evidence type="ECO:0000256" key="3">
    <source>
        <dbReference type="ARBA" id="ARBA00022723"/>
    </source>
</evidence>
<evidence type="ECO:0000256" key="7">
    <source>
        <dbReference type="ARBA" id="ARBA00023125"/>
    </source>
</evidence>
<evidence type="ECO:0000256" key="9">
    <source>
        <dbReference type="ARBA" id="ARBA00023242"/>
    </source>
</evidence>
<dbReference type="InterPro" id="IPR036236">
    <property type="entry name" value="Znf_C2H2_sf"/>
</dbReference>
<dbReference type="PANTHER" id="PTHR46481">
    <property type="entry name" value="ZINC FINGER BED DOMAIN-CONTAINING PROTEIN 4"/>
    <property type="match status" value="1"/>
</dbReference>
<feature type="region of interest" description="Disordered" evidence="11">
    <location>
        <begin position="703"/>
        <end position="751"/>
    </location>
</feature>
<keyword evidence="8" id="KW-0804">Transcription</keyword>
<proteinExistence type="predicted"/>
<dbReference type="GO" id="GO:0009791">
    <property type="term" value="P:post-embryonic development"/>
    <property type="evidence" value="ECO:0007669"/>
    <property type="project" value="UniProtKB-ARBA"/>
</dbReference>
<keyword evidence="3" id="KW-0479">Metal-binding</keyword>
<keyword evidence="7" id="KW-0238">DNA-binding</keyword>
<feature type="domain" description="BED-type" evidence="12">
    <location>
        <begin position="36"/>
        <end position="96"/>
    </location>
</feature>
<keyword evidence="9" id="KW-0539">Nucleus</keyword>
<feature type="region of interest" description="Disordered" evidence="11">
    <location>
        <begin position="1"/>
        <end position="37"/>
    </location>
</feature>
<evidence type="ECO:0000313" key="14">
    <source>
        <dbReference type="Proteomes" id="UP000326939"/>
    </source>
</evidence>
<comment type="subunit">
    <text evidence="2">Homodimer.</text>
</comment>
<accession>A0A5N5P517</accession>
<dbReference type="Pfam" id="PF05699">
    <property type="entry name" value="Dimer_Tnp_hAT"/>
    <property type="match status" value="1"/>
</dbReference>
<dbReference type="Proteomes" id="UP000326939">
    <property type="component" value="Chromosome 1"/>
</dbReference>
<dbReference type="GO" id="GO:0046983">
    <property type="term" value="F:protein dimerization activity"/>
    <property type="evidence" value="ECO:0007669"/>
    <property type="project" value="InterPro"/>
</dbReference>
<evidence type="ECO:0000256" key="2">
    <source>
        <dbReference type="ARBA" id="ARBA00011738"/>
    </source>
</evidence>
<dbReference type="SMART" id="SM00614">
    <property type="entry name" value="ZnF_BED"/>
    <property type="match status" value="1"/>
</dbReference>
<feature type="region of interest" description="Disordered" evidence="11">
    <location>
        <begin position="578"/>
        <end position="685"/>
    </location>
</feature>
<dbReference type="InterPro" id="IPR003656">
    <property type="entry name" value="Znf_BED"/>
</dbReference>
<dbReference type="Pfam" id="PF14372">
    <property type="entry name" value="hAT-like_RNase-H"/>
    <property type="match status" value="1"/>
</dbReference>
<keyword evidence="4 10" id="KW-0863">Zinc-finger</keyword>
<evidence type="ECO:0000259" key="12">
    <source>
        <dbReference type="PROSITE" id="PS50808"/>
    </source>
</evidence>
<sequence>MEIEDPMSPIMAITPVTPTDNNEPPTSEEQPSKRRRKKSIVWEHFTIETVGAGCMRACCKQCKKSFAYITGSKLAGTSHLKRHIALGICPVSRQKNESSPYTPGSKTDPPKKRFRASPGFSGIPLDQDRCNHEIAKMIIQHDYPLHIVEHPAFIEFVRTLQPHYNMASFNTIQGECVDVYLREKQRLLNLFSGIPGRVNLTLDFGISNLDIGYAFLTGHFIDGDWNLQRRILNVATLPFYDSDYAFNQAVVSCLSDWHLRSKLFTLTLDQSFSNETVIGNLRGLLSVKNPFVLHGQLLKGSCYARVLSHLAQDALSATGEIVRRIRESVKYVKTSEAHDEKFNELRQQLQVPSTKILIIDNQTKWNTTYQMLVAASELKEVFTCLDTSDPVYRINPSTDDWKKADILCTYLKLLYDAANILTGPTYPPAHVFYHEVYKIQLELTHATMSQDPFVSNLIKPMKEKFDQYWKDCFLVLAIAVVMDPRFKMKLLEFSFPKVFGEDAGMWIKSVDDGIHELFLDYLAPNLRLPAAYVEEGHLSLPESDTPQEVEVAAAPDGHAQATLQVAHPDKATLQEAPLQDGHHQEVSPQESFLQEVPSEAVTPREVHMEELPSQEVPSQAVTPQEMHVEELPSQEVPSQAVTPQEMHVEELPSQEVPSQAVTPQEMHVEELPSQEVPSQAVTPQEMHVEELPSQDVSIHEMNTEVPSQEPTSQEMHAQEIPQESHTEEAPSQEMQSEDAPSQEVPPQEINTEVHPQDTYAEEVPSQEVPVQEIHPKEVPSQELSVQAMQTEETLPQAMQTDEAPPEKMHTEAPPEEMCTEEVPPQEMHTEELQVIRQEIHAEEVPPQEMHTEELQVIRQEIHAEEVPPQEMHAEELQVIHQEMHAEELQVIRQEMHAEEVPPQEMHVEELQAIHQEMHAEEEPPQEMHAEELQVIHQEIHAEEVSSQDMQLQVIHQEMHVEEVPPQEMHAEELQAIHQEMHVEEVLPKEMHAEELQVIHQEMHTEEVLSQDTQLQVIHQDMHVEVVPPQEIHAEELQVIHQEMHAEEVLSQDTQLQVIHQDMHVEEVLPQEIHAEELQVIHQEMHAEEVPSQDMQLQVIQQEMHVEEVSPQEMQLQVIHQEMQLQVIHQEMHVEEVPPQDLPMLSIGDGLSDFDIYISEITSGQHLKSELDQYLEESLLPRVHEFDVVGWWKLNRLKYPALSKMAADILSIPVSTVAPDSVFDIENKKIDSYRGSLLPITLEALVCAKDWLQNGSSLSSSSSLEISNALVKKES</sequence>
<evidence type="ECO:0000256" key="8">
    <source>
        <dbReference type="ARBA" id="ARBA00023163"/>
    </source>
</evidence>
<feature type="region of interest" description="Disordered" evidence="11">
    <location>
        <begin position="94"/>
        <end position="117"/>
    </location>
</feature>
<keyword evidence="14" id="KW-1185">Reference proteome</keyword>
<dbReference type="InterPro" id="IPR012337">
    <property type="entry name" value="RNaseH-like_sf"/>
</dbReference>
<gene>
    <name evidence="13" type="ORF">DKX38_001551</name>
</gene>
<evidence type="ECO:0000256" key="6">
    <source>
        <dbReference type="ARBA" id="ARBA00023015"/>
    </source>
</evidence>
<comment type="caution">
    <text evidence="13">The sequence shown here is derived from an EMBL/GenBank/DDBJ whole genome shotgun (WGS) entry which is preliminary data.</text>
</comment>
<feature type="compositionally biased region" description="Polar residues" evidence="11">
    <location>
        <begin position="16"/>
        <end position="29"/>
    </location>
</feature>
<dbReference type="SUPFAM" id="SSF53098">
    <property type="entry name" value="Ribonuclease H-like"/>
    <property type="match status" value="1"/>
</dbReference>
<dbReference type="GO" id="GO:0005634">
    <property type="term" value="C:nucleus"/>
    <property type="evidence" value="ECO:0007669"/>
    <property type="project" value="UniProtKB-SubCell"/>
</dbReference>
<dbReference type="InterPro" id="IPR025525">
    <property type="entry name" value="hAT-like_transposase_RNase-H"/>
</dbReference>
<keyword evidence="6" id="KW-0805">Transcription regulation</keyword>
<dbReference type="InterPro" id="IPR008906">
    <property type="entry name" value="HATC_C_dom"/>
</dbReference>
<evidence type="ECO:0000256" key="4">
    <source>
        <dbReference type="ARBA" id="ARBA00022771"/>
    </source>
</evidence>
<dbReference type="SUPFAM" id="SSF57667">
    <property type="entry name" value="beta-beta-alpha zinc fingers"/>
    <property type="match status" value="1"/>
</dbReference>
<reference evidence="14" key="1">
    <citation type="journal article" date="2019" name="Gigascience">
        <title>De novo genome assembly of the endangered Acer yangbiense, a plant species with extremely small populations endemic to Yunnan Province, China.</title>
        <authorList>
            <person name="Yang J."/>
            <person name="Wariss H.M."/>
            <person name="Tao L."/>
            <person name="Zhang R."/>
            <person name="Yun Q."/>
            <person name="Hollingsworth P."/>
            <person name="Dao Z."/>
            <person name="Luo G."/>
            <person name="Guo H."/>
            <person name="Ma Y."/>
            <person name="Sun W."/>
        </authorList>
    </citation>
    <scope>NUCLEOTIDE SEQUENCE [LARGE SCALE GENOMIC DNA]</scope>
    <source>
        <strain evidence="14">cv. br00</strain>
    </source>
</reference>
<evidence type="ECO:0000256" key="1">
    <source>
        <dbReference type="ARBA" id="ARBA00004123"/>
    </source>
</evidence>
<name>A0A5N5P517_9ROSI</name>
<dbReference type="InterPro" id="IPR052035">
    <property type="entry name" value="ZnF_BED_domain_contain"/>
</dbReference>
<organism evidence="13 14">
    <name type="scientific">Salix brachista</name>
    <dbReference type="NCBI Taxonomy" id="2182728"/>
    <lineage>
        <taxon>Eukaryota</taxon>
        <taxon>Viridiplantae</taxon>
        <taxon>Streptophyta</taxon>
        <taxon>Embryophyta</taxon>
        <taxon>Tracheophyta</taxon>
        <taxon>Spermatophyta</taxon>
        <taxon>Magnoliopsida</taxon>
        <taxon>eudicotyledons</taxon>
        <taxon>Gunneridae</taxon>
        <taxon>Pentapetalae</taxon>
        <taxon>rosids</taxon>
        <taxon>fabids</taxon>
        <taxon>Malpighiales</taxon>
        <taxon>Salicaceae</taxon>
        <taxon>Saliceae</taxon>
        <taxon>Salix</taxon>
    </lineage>
</organism>
<dbReference type="PANTHER" id="PTHR46481:SF10">
    <property type="entry name" value="ZINC FINGER BED DOMAIN-CONTAINING PROTEIN 39"/>
    <property type="match status" value="1"/>
</dbReference>
<protein>
    <recommendedName>
        <fullName evidence="12">BED-type domain-containing protein</fullName>
    </recommendedName>
</protein>
<evidence type="ECO:0000256" key="10">
    <source>
        <dbReference type="PROSITE-ProRule" id="PRU00027"/>
    </source>
</evidence>
<dbReference type="PROSITE" id="PS50808">
    <property type="entry name" value="ZF_BED"/>
    <property type="match status" value="1"/>
</dbReference>
<keyword evidence="5" id="KW-0862">Zinc</keyword>
<dbReference type="AlphaFoldDB" id="A0A5N5P517"/>
<feature type="compositionally biased region" description="Polar residues" evidence="11">
    <location>
        <begin position="704"/>
        <end position="715"/>
    </location>
</feature>